<evidence type="ECO:0000313" key="2">
    <source>
        <dbReference type="Proteomes" id="UP001107558"/>
    </source>
</evidence>
<keyword evidence="2" id="KW-1185">Reference proteome</keyword>
<protein>
    <submittedName>
        <fullName evidence="1">Uncharacterized protein</fullName>
    </submittedName>
</protein>
<organism evidence="1 2">
    <name type="scientific">Polypedilum vanderplanki</name>
    <name type="common">Sleeping chironomid midge</name>
    <dbReference type="NCBI Taxonomy" id="319348"/>
    <lineage>
        <taxon>Eukaryota</taxon>
        <taxon>Metazoa</taxon>
        <taxon>Ecdysozoa</taxon>
        <taxon>Arthropoda</taxon>
        <taxon>Hexapoda</taxon>
        <taxon>Insecta</taxon>
        <taxon>Pterygota</taxon>
        <taxon>Neoptera</taxon>
        <taxon>Endopterygota</taxon>
        <taxon>Diptera</taxon>
        <taxon>Nematocera</taxon>
        <taxon>Chironomoidea</taxon>
        <taxon>Chironomidae</taxon>
        <taxon>Chironominae</taxon>
        <taxon>Polypedilum</taxon>
        <taxon>Polypedilum</taxon>
    </lineage>
</organism>
<reference evidence="1" key="1">
    <citation type="submission" date="2021-03" db="EMBL/GenBank/DDBJ databases">
        <title>Chromosome level genome of the anhydrobiotic midge Polypedilum vanderplanki.</title>
        <authorList>
            <person name="Yoshida Y."/>
            <person name="Kikawada T."/>
            <person name="Gusev O."/>
        </authorList>
    </citation>
    <scope>NUCLEOTIDE SEQUENCE</scope>
    <source>
        <strain evidence="1">NIAS01</strain>
        <tissue evidence="1">Whole body or cell culture</tissue>
    </source>
</reference>
<gene>
    <name evidence="1" type="ORF">PVAND_015164</name>
</gene>
<proteinExistence type="predicted"/>
<dbReference type="EMBL" id="JADBJN010000004">
    <property type="protein sequence ID" value="KAG5667167.1"/>
    <property type="molecule type" value="Genomic_DNA"/>
</dbReference>
<dbReference type="Proteomes" id="UP001107558">
    <property type="component" value="Chromosome 4"/>
</dbReference>
<accession>A0A9J6BBX4</accession>
<evidence type="ECO:0000313" key="1">
    <source>
        <dbReference type="EMBL" id="KAG5667167.1"/>
    </source>
</evidence>
<comment type="caution">
    <text evidence="1">The sequence shown here is derived from an EMBL/GenBank/DDBJ whole genome shotgun (WGS) entry which is preliminary data.</text>
</comment>
<sequence length="724" mass="85682">MDQISQTTIKEIVEAVNIVEVQKIAQKFQFDLGKERVINLIISGCIYNPNCILKFVAFLKELVEKNFFEDFNIKKKFQMIQGKCLAKNKVDFITKNFFLKSYSIEDDMKLCNIFTSFFGHCYNNDLLDSNFPLFTLQLFNSYQLKKITILNYWLIVGEKFTNSIKYKNRKIVQEVQQKIDKIKILEDGFENEIFSNTEMEIIKYFENLPEKKIVDEILDFPNLEGDQKKLDMIFLINLYKVNLKLSVKEENYVKEIQERFKNECYENVLDFRYINESKIEQTFKEFIEKVNENNLELTLREVTWLGGRNFILTQQHSQIDKNHIKFFMLEVFKQQNSENIAEYLGKLENVSSHLSYFTGLISKFCTDFLECCEELLDQKKVSKIQIFKTLKFTGNLYKHDVIKFGAITKIINKLDSQNFRNLIKFLGFEISEKFVKDMKNEFIKKSSTATEILAEVEEKMQKTSLESSPKRIKLEKNLSVFKSQKYLKIINIKNLLLKDQKNLTVTSIFLDQFEDGFITLEDYEPKKLVEADNLTGVMECIILRALESKIIYENFINFLDKLYEIYKRFEEVLDDNFKKIIENLFKESIGGAVDWKKVNSLSEMINDAHMDYECSDKNAVKICLINNVLNFACTKDDWEVAFNVILNFVEEIFKNRPEAFYNYLEYVTDVYTCREMNPFVNNEVLAVWKCLWNVEGGELDKNRVENIKKKMKFYCQFGNNTIFK</sequence>
<dbReference type="AlphaFoldDB" id="A0A9J6BBX4"/>
<name>A0A9J6BBX4_POLVA</name>